<name>A0A917FM26_9GAMM</name>
<evidence type="ECO:0000313" key="5">
    <source>
        <dbReference type="Proteomes" id="UP000632858"/>
    </source>
</evidence>
<dbReference type="GO" id="GO:0016747">
    <property type="term" value="F:acyltransferase activity, transferring groups other than amino-acyl groups"/>
    <property type="evidence" value="ECO:0007669"/>
    <property type="project" value="InterPro"/>
</dbReference>
<evidence type="ECO:0000256" key="1">
    <source>
        <dbReference type="ARBA" id="ARBA00022679"/>
    </source>
</evidence>
<dbReference type="EMBL" id="BMFO01000002">
    <property type="protein sequence ID" value="GGF88739.1"/>
    <property type="molecule type" value="Genomic_DNA"/>
</dbReference>
<dbReference type="PIRSF" id="PIRSF028520">
    <property type="entry name" value="UCP028520"/>
    <property type="match status" value="1"/>
</dbReference>
<protein>
    <submittedName>
        <fullName evidence="4">Acetyltransferase</fullName>
    </submittedName>
</protein>
<dbReference type="PROSITE" id="PS51186">
    <property type="entry name" value="GNAT"/>
    <property type="match status" value="1"/>
</dbReference>
<keyword evidence="1" id="KW-0808">Transferase</keyword>
<comment type="caution">
    <text evidence="4">The sequence shown here is derived from an EMBL/GenBank/DDBJ whole genome shotgun (WGS) entry which is preliminary data.</text>
</comment>
<keyword evidence="2" id="KW-0012">Acyltransferase</keyword>
<dbReference type="InterPro" id="IPR050832">
    <property type="entry name" value="Bact_Acetyltransf"/>
</dbReference>
<reference evidence="4" key="2">
    <citation type="submission" date="2020-09" db="EMBL/GenBank/DDBJ databases">
        <authorList>
            <person name="Sun Q."/>
            <person name="Zhou Y."/>
        </authorList>
    </citation>
    <scope>NUCLEOTIDE SEQUENCE</scope>
    <source>
        <strain evidence="4">CGMCC 1.12726</strain>
    </source>
</reference>
<gene>
    <name evidence="4" type="ORF">GCM10010960_08240</name>
</gene>
<proteinExistence type="predicted"/>
<dbReference type="InterPro" id="IPR000182">
    <property type="entry name" value="GNAT_dom"/>
</dbReference>
<keyword evidence="5" id="KW-1185">Reference proteome</keyword>
<dbReference type="Proteomes" id="UP000632858">
    <property type="component" value="Unassembled WGS sequence"/>
</dbReference>
<reference evidence="4" key="1">
    <citation type="journal article" date="2014" name="Int. J. Syst. Evol. Microbiol.">
        <title>Complete genome sequence of Corynebacterium casei LMG S-19264T (=DSM 44701T), isolated from a smear-ripened cheese.</title>
        <authorList>
            <consortium name="US DOE Joint Genome Institute (JGI-PGF)"/>
            <person name="Walter F."/>
            <person name="Albersmeier A."/>
            <person name="Kalinowski J."/>
            <person name="Ruckert C."/>
        </authorList>
    </citation>
    <scope>NUCLEOTIDE SEQUENCE</scope>
    <source>
        <strain evidence="4">CGMCC 1.12726</strain>
    </source>
</reference>
<dbReference type="InterPro" id="IPR016181">
    <property type="entry name" value="Acyl_CoA_acyltransferase"/>
</dbReference>
<feature type="domain" description="N-acetyltransferase" evidence="3">
    <location>
        <begin position="18"/>
        <end position="165"/>
    </location>
</feature>
<dbReference type="AlphaFoldDB" id="A0A917FM26"/>
<dbReference type="PANTHER" id="PTHR43877">
    <property type="entry name" value="AMINOALKYLPHOSPHONATE N-ACETYLTRANSFERASE-RELATED-RELATED"/>
    <property type="match status" value="1"/>
</dbReference>
<dbReference type="CDD" id="cd04301">
    <property type="entry name" value="NAT_SF"/>
    <property type="match status" value="1"/>
</dbReference>
<evidence type="ECO:0000259" key="3">
    <source>
        <dbReference type="PROSITE" id="PS51186"/>
    </source>
</evidence>
<dbReference type="Gene3D" id="3.40.630.30">
    <property type="match status" value="1"/>
</dbReference>
<evidence type="ECO:0000313" key="4">
    <source>
        <dbReference type="EMBL" id="GGF88739.1"/>
    </source>
</evidence>
<dbReference type="SUPFAM" id="SSF55729">
    <property type="entry name" value="Acyl-CoA N-acyltransferases (Nat)"/>
    <property type="match status" value="1"/>
</dbReference>
<sequence>MDADGHSTPMASEPRHFADILALNAASVHFLSPLTPERLAHLHAHAAYHKVAQHDGRVLAFLLAFAPGAPYDSVNYRWFDVRYRDFLYVDRIVVAEAARGLGLASRLYRDLFDFARAHGYGRVVCEFDVDPPNPASERFHRDFGFTEVGSQRLSGGKTVSLQSAPVTPACLPPGDARR</sequence>
<evidence type="ECO:0000256" key="2">
    <source>
        <dbReference type="ARBA" id="ARBA00023315"/>
    </source>
</evidence>
<dbReference type="PANTHER" id="PTHR43877:SF2">
    <property type="entry name" value="AMINOALKYLPHOSPHONATE N-ACETYLTRANSFERASE-RELATED"/>
    <property type="match status" value="1"/>
</dbReference>
<dbReference type="Pfam" id="PF00583">
    <property type="entry name" value="Acetyltransf_1"/>
    <property type="match status" value="1"/>
</dbReference>
<dbReference type="InterPro" id="IPR016890">
    <property type="entry name" value="UCP028520"/>
</dbReference>
<organism evidence="4 5">
    <name type="scientific">Arenimonas maotaiensis</name>
    <dbReference type="NCBI Taxonomy" id="1446479"/>
    <lineage>
        <taxon>Bacteria</taxon>
        <taxon>Pseudomonadati</taxon>
        <taxon>Pseudomonadota</taxon>
        <taxon>Gammaproteobacteria</taxon>
        <taxon>Lysobacterales</taxon>
        <taxon>Lysobacteraceae</taxon>
        <taxon>Arenimonas</taxon>
    </lineage>
</organism>
<accession>A0A917FM26</accession>